<dbReference type="GO" id="GO:0000146">
    <property type="term" value="F:microfilament motor activity"/>
    <property type="evidence" value="ECO:0007669"/>
    <property type="project" value="TreeGrafter"/>
</dbReference>
<dbReference type="PRINTS" id="PR00193">
    <property type="entry name" value="MYOSINHEAVY"/>
</dbReference>
<evidence type="ECO:0000256" key="4">
    <source>
        <dbReference type="ARBA" id="ARBA00022840"/>
    </source>
</evidence>
<dbReference type="SMART" id="SM00242">
    <property type="entry name" value="MYSc"/>
    <property type="match status" value="1"/>
</dbReference>
<dbReference type="GO" id="GO:0016020">
    <property type="term" value="C:membrane"/>
    <property type="evidence" value="ECO:0007669"/>
    <property type="project" value="TreeGrafter"/>
</dbReference>
<dbReference type="GO" id="GO:0016459">
    <property type="term" value="C:myosin complex"/>
    <property type="evidence" value="ECO:0007669"/>
    <property type="project" value="UniProtKB-KW"/>
</dbReference>
<comment type="subcellular location">
    <subcellularLocation>
        <location evidence="1">Cytoplasm</location>
    </subcellularLocation>
</comment>
<evidence type="ECO:0000313" key="11">
    <source>
        <dbReference type="EMBL" id="CAB0015391.1"/>
    </source>
</evidence>
<dbReference type="PANTHER" id="PTHR13140">
    <property type="entry name" value="MYOSIN"/>
    <property type="match status" value="1"/>
</dbReference>
<organism evidence="11 12">
    <name type="scientific">Nesidiocoris tenuis</name>
    <dbReference type="NCBI Taxonomy" id="355587"/>
    <lineage>
        <taxon>Eukaryota</taxon>
        <taxon>Metazoa</taxon>
        <taxon>Ecdysozoa</taxon>
        <taxon>Arthropoda</taxon>
        <taxon>Hexapoda</taxon>
        <taxon>Insecta</taxon>
        <taxon>Pterygota</taxon>
        <taxon>Neoptera</taxon>
        <taxon>Paraneoptera</taxon>
        <taxon>Hemiptera</taxon>
        <taxon>Heteroptera</taxon>
        <taxon>Panheteroptera</taxon>
        <taxon>Cimicomorpha</taxon>
        <taxon>Miridae</taxon>
        <taxon>Dicyphina</taxon>
        <taxon>Nesidiocoris</taxon>
    </lineage>
</organism>
<keyword evidence="7" id="KW-0505">Motor protein</keyword>
<accession>A0A6H5HBN8</accession>
<dbReference type="SUPFAM" id="SSF52540">
    <property type="entry name" value="P-loop containing nucleoside triphosphate hydrolases"/>
    <property type="match status" value="1"/>
</dbReference>
<dbReference type="PANTHER" id="PTHR13140:SF709">
    <property type="entry name" value="UNCONVENTIONAL MYOSIN-XV"/>
    <property type="match status" value="1"/>
</dbReference>
<keyword evidence="12" id="KW-1185">Reference proteome</keyword>
<evidence type="ECO:0000256" key="1">
    <source>
        <dbReference type="ARBA" id="ARBA00004496"/>
    </source>
</evidence>
<keyword evidence="3" id="KW-0547">Nucleotide-binding</keyword>
<feature type="domain" description="Myosin motor" evidence="10">
    <location>
        <begin position="1"/>
        <end position="240"/>
    </location>
</feature>
<dbReference type="Pfam" id="PF00063">
    <property type="entry name" value="Myosin_head"/>
    <property type="match status" value="1"/>
</dbReference>
<evidence type="ECO:0000256" key="5">
    <source>
        <dbReference type="ARBA" id="ARBA00023054"/>
    </source>
</evidence>
<dbReference type="Gene3D" id="1.20.120.720">
    <property type="entry name" value="Myosin VI head, motor domain, U50 subdomain"/>
    <property type="match status" value="1"/>
</dbReference>
<dbReference type="PROSITE" id="PS51456">
    <property type="entry name" value="MYOSIN_MOTOR"/>
    <property type="match status" value="1"/>
</dbReference>
<dbReference type="EMBL" id="CADCXU010029002">
    <property type="protein sequence ID" value="CAB0015391.1"/>
    <property type="molecule type" value="Genomic_DNA"/>
</dbReference>
<evidence type="ECO:0000313" key="12">
    <source>
        <dbReference type="Proteomes" id="UP000479000"/>
    </source>
</evidence>
<dbReference type="GO" id="GO:0098858">
    <property type="term" value="C:actin-based cell projection"/>
    <property type="evidence" value="ECO:0007669"/>
    <property type="project" value="TreeGrafter"/>
</dbReference>
<reference evidence="11 12" key="1">
    <citation type="submission" date="2020-02" db="EMBL/GenBank/DDBJ databases">
        <authorList>
            <person name="Ferguson B K."/>
        </authorList>
    </citation>
    <scope>NUCLEOTIDE SEQUENCE [LARGE SCALE GENOMIC DNA]</scope>
</reference>
<keyword evidence="2" id="KW-0963">Cytoplasm</keyword>
<evidence type="ECO:0000256" key="6">
    <source>
        <dbReference type="ARBA" id="ARBA00023123"/>
    </source>
</evidence>
<dbReference type="InterPro" id="IPR027417">
    <property type="entry name" value="P-loop_NTPase"/>
</dbReference>
<gene>
    <name evidence="11" type="ORF">NTEN_LOCUS19731</name>
</gene>
<evidence type="ECO:0000256" key="2">
    <source>
        <dbReference type="ARBA" id="ARBA00022490"/>
    </source>
</evidence>
<sequence length="240" mass="28052">MKTSNRSCPPCRSWASRRTSRTRFSEFSPQEARNERLLTALTIDQALDARDAFAKALYSSLFAWLVARINHIVYKGSKRTSAISILDIFGFEDFKENSFEQLCINYANEHLQCYFNMHIFKLEQQEYAKEKIPWQNITYTDNQPIIHLLSKKPVGILHLLDDESNFPRATDFSFLEKCHYNHALNELYSRPRLNGPEFGVRHFAGQVWYNVEGFLDKNRDTLRTDVVDLLISSSIPVRYL</sequence>
<dbReference type="FunFam" id="1.20.58.530:FF:000005">
    <property type="entry name" value="unconventional myosin-IXa isoform X1"/>
    <property type="match status" value="1"/>
</dbReference>
<evidence type="ECO:0000256" key="7">
    <source>
        <dbReference type="ARBA" id="ARBA00023175"/>
    </source>
</evidence>
<dbReference type="GO" id="GO:0051015">
    <property type="term" value="F:actin filament binding"/>
    <property type="evidence" value="ECO:0007669"/>
    <property type="project" value="TreeGrafter"/>
</dbReference>
<dbReference type="GO" id="GO:0005524">
    <property type="term" value="F:ATP binding"/>
    <property type="evidence" value="ECO:0007669"/>
    <property type="project" value="UniProtKB-KW"/>
</dbReference>
<evidence type="ECO:0000259" key="10">
    <source>
        <dbReference type="PROSITE" id="PS51456"/>
    </source>
</evidence>
<keyword evidence="8 9" id="KW-0009">Actin-binding</keyword>
<dbReference type="Proteomes" id="UP000479000">
    <property type="component" value="Unassembled WGS sequence"/>
</dbReference>
<keyword evidence="4" id="KW-0067">ATP-binding</keyword>
<proteinExistence type="inferred from homology"/>
<evidence type="ECO:0000256" key="8">
    <source>
        <dbReference type="ARBA" id="ARBA00023203"/>
    </source>
</evidence>
<dbReference type="OrthoDB" id="8182952at2759"/>
<comment type="caution">
    <text evidence="9">Lacks conserved residue(s) required for the propagation of feature annotation.</text>
</comment>
<dbReference type="GO" id="GO:0005737">
    <property type="term" value="C:cytoplasm"/>
    <property type="evidence" value="ECO:0007669"/>
    <property type="project" value="UniProtKB-SubCell"/>
</dbReference>
<keyword evidence="6 9" id="KW-0518">Myosin</keyword>
<dbReference type="Gene3D" id="1.20.58.530">
    <property type="match status" value="1"/>
</dbReference>
<dbReference type="InterPro" id="IPR001609">
    <property type="entry name" value="Myosin_head_motor_dom-like"/>
</dbReference>
<dbReference type="GO" id="GO:0007015">
    <property type="term" value="P:actin filament organization"/>
    <property type="evidence" value="ECO:0007669"/>
    <property type="project" value="TreeGrafter"/>
</dbReference>
<comment type="similarity">
    <text evidence="9">Belongs to the TRAFAC class myosin-kinesin ATPase superfamily. Myosin family.</text>
</comment>
<evidence type="ECO:0000256" key="3">
    <source>
        <dbReference type="ARBA" id="ARBA00022741"/>
    </source>
</evidence>
<keyword evidence="5" id="KW-0175">Coiled coil</keyword>
<protein>
    <recommendedName>
        <fullName evidence="10">Myosin motor domain-containing protein</fullName>
    </recommendedName>
</protein>
<name>A0A6H5HBN8_9HEMI</name>
<evidence type="ECO:0000256" key="9">
    <source>
        <dbReference type="PROSITE-ProRule" id="PRU00782"/>
    </source>
</evidence>
<dbReference type="AlphaFoldDB" id="A0A6H5HBN8"/>